<keyword evidence="1" id="KW-0175">Coiled coil</keyword>
<comment type="caution">
    <text evidence="2">The sequence shown here is derived from an EMBL/GenBank/DDBJ whole genome shotgun (WGS) entry which is preliminary data.</text>
</comment>
<name>A0A0F9J2V3_9ZZZZ</name>
<reference evidence="2" key="1">
    <citation type="journal article" date="2015" name="Nature">
        <title>Complex archaea that bridge the gap between prokaryotes and eukaryotes.</title>
        <authorList>
            <person name="Spang A."/>
            <person name="Saw J.H."/>
            <person name="Jorgensen S.L."/>
            <person name="Zaremba-Niedzwiedzka K."/>
            <person name="Martijn J."/>
            <person name="Lind A.E."/>
            <person name="van Eijk R."/>
            <person name="Schleper C."/>
            <person name="Guy L."/>
            <person name="Ettema T.J."/>
        </authorList>
    </citation>
    <scope>NUCLEOTIDE SEQUENCE</scope>
</reference>
<evidence type="ECO:0000256" key="1">
    <source>
        <dbReference type="SAM" id="Coils"/>
    </source>
</evidence>
<accession>A0A0F9J2V3</accession>
<evidence type="ECO:0000313" key="2">
    <source>
        <dbReference type="EMBL" id="KKL93497.1"/>
    </source>
</evidence>
<dbReference type="AlphaFoldDB" id="A0A0F9J2V3"/>
<proteinExistence type="predicted"/>
<gene>
    <name evidence="2" type="ORF">LCGC14_1874100</name>
</gene>
<protein>
    <submittedName>
        <fullName evidence="2">Uncharacterized protein</fullName>
    </submittedName>
</protein>
<dbReference type="EMBL" id="LAZR01019171">
    <property type="protein sequence ID" value="KKL93497.1"/>
    <property type="molecule type" value="Genomic_DNA"/>
</dbReference>
<sequence>MIEVGDTVRQTDHVNGDNPICKVTKIAGNIVYHIHEGCDEEMNCGLESFELVSKGLKGSEQEIKIGDRVRIVREYPDETSNNDGNDGKIGVMCNSTDQPTMYPYLVELEDGTKLGVHKVELLSSDGEQKSTKENEEVEEEINKMEIEKPSTNLKKNACKKAKEESIESAINAKKFEYREVMDSFLSDEKTARRYRKLADDLKEKLGVTDKEMKELF</sequence>
<feature type="coiled-coil region" evidence="1">
    <location>
        <begin position="127"/>
        <end position="154"/>
    </location>
</feature>
<organism evidence="2">
    <name type="scientific">marine sediment metagenome</name>
    <dbReference type="NCBI Taxonomy" id="412755"/>
    <lineage>
        <taxon>unclassified sequences</taxon>
        <taxon>metagenomes</taxon>
        <taxon>ecological metagenomes</taxon>
    </lineage>
</organism>